<evidence type="ECO:0000313" key="2">
    <source>
        <dbReference type="EMBL" id="KAF9695988.1"/>
    </source>
</evidence>
<dbReference type="Proteomes" id="UP000651452">
    <property type="component" value="Unassembled WGS sequence"/>
</dbReference>
<reference evidence="2" key="1">
    <citation type="submission" date="2018-12" db="EMBL/GenBank/DDBJ databases">
        <authorList>
            <person name="Syme R.A."/>
            <person name="Farfan-Caceres L."/>
            <person name="Lichtenzveig J."/>
        </authorList>
    </citation>
    <scope>NUCLEOTIDE SEQUENCE</scope>
    <source>
        <strain evidence="2">Al4</strain>
    </source>
</reference>
<comment type="caution">
    <text evidence="2">The sequence shown here is derived from an EMBL/GenBank/DDBJ whole genome shotgun (WGS) entry which is preliminary data.</text>
</comment>
<proteinExistence type="predicted"/>
<dbReference type="AlphaFoldDB" id="A0A8H7J5Y9"/>
<dbReference type="EMBL" id="RZGK01000010">
    <property type="protein sequence ID" value="KAF9695988.1"/>
    <property type="molecule type" value="Genomic_DNA"/>
</dbReference>
<protein>
    <submittedName>
        <fullName evidence="2">Uncharacterized protein</fullName>
    </submittedName>
</protein>
<organism evidence="2 3">
    <name type="scientific">Ascochyta lentis</name>
    <dbReference type="NCBI Taxonomy" id="205686"/>
    <lineage>
        <taxon>Eukaryota</taxon>
        <taxon>Fungi</taxon>
        <taxon>Dikarya</taxon>
        <taxon>Ascomycota</taxon>
        <taxon>Pezizomycotina</taxon>
        <taxon>Dothideomycetes</taxon>
        <taxon>Pleosporomycetidae</taxon>
        <taxon>Pleosporales</taxon>
        <taxon>Pleosporineae</taxon>
        <taxon>Didymellaceae</taxon>
        <taxon>Ascochyta</taxon>
    </lineage>
</organism>
<feature type="compositionally biased region" description="Acidic residues" evidence="1">
    <location>
        <begin position="46"/>
        <end position="64"/>
    </location>
</feature>
<keyword evidence="3" id="KW-1185">Reference proteome</keyword>
<feature type="region of interest" description="Disordered" evidence="1">
    <location>
        <begin position="1"/>
        <end position="78"/>
    </location>
</feature>
<reference evidence="2" key="2">
    <citation type="submission" date="2020-09" db="EMBL/GenBank/DDBJ databases">
        <title>Reference genome assembly for Australian Ascochyta lentis isolate Al4.</title>
        <authorList>
            <person name="Lee R.C."/>
            <person name="Farfan-Caceres L.M."/>
            <person name="Debler J.W."/>
            <person name="Williams A.H."/>
            <person name="Henares B.M."/>
        </authorList>
    </citation>
    <scope>NUCLEOTIDE SEQUENCE</scope>
    <source>
        <strain evidence="2">Al4</strain>
    </source>
</reference>
<accession>A0A8H7J5Y9</accession>
<feature type="compositionally biased region" description="Basic residues" evidence="1">
    <location>
        <begin position="13"/>
        <end position="23"/>
    </location>
</feature>
<sequence length="361" mass="39654">MAPPRSPTASRSPNKKAQGKRARSAAPADPAPPTTRSAKKAKLTTEDVELEDEEIEEAFDEVPVDDQAGAPGEWSPRTQRAGGFVDPEVCVNCALSGQVCTFTASNRSTSCAPCILSHSRCHKAPRKTWKTLNKYRVFSQFAKGNSAKLLHVVEPIRADLEKRKNLPRHTDLASWPNARSPATGYETEWSEYEDEVDEVEAHPSAAVVLAERTAVAAEEAVVQIKTLLTVNSTLLARFTRFEADLRTRLEIPPPPDTMTSFECSSRTSPTLPQVTRTTVVTEVPPRVVLRSSLVFGVQDFLGWMIPGLLALFLHNNMVPLWGGPSFGMDQCNEWSPQPTGAPPLACACLHFLLLSSFLHRE</sequence>
<evidence type="ECO:0000313" key="3">
    <source>
        <dbReference type="Proteomes" id="UP000651452"/>
    </source>
</evidence>
<name>A0A8H7J5Y9_9PLEO</name>
<gene>
    <name evidence="2" type="ORF">EKO04_006266</name>
</gene>
<evidence type="ECO:0000256" key="1">
    <source>
        <dbReference type="SAM" id="MobiDB-lite"/>
    </source>
</evidence>